<dbReference type="AlphaFoldDB" id="H0QTA9"/>
<dbReference type="OrthoDB" id="9109650at2"/>
<feature type="transmembrane region" description="Helical" evidence="5">
    <location>
        <begin position="405"/>
        <end position="425"/>
    </location>
</feature>
<feature type="transmembrane region" description="Helical" evidence="5">
    <location>
        <begin position="375"/>
        <end position="399"/>
    </location>
</feature>
<dbReference type="SUPFAM" id="SSF103473">
    <property type="entry name" value="MFS general substrate transporter"/>
    <property type="match status" value="1"/>
</dbReference>
<dbReference type="PANTHER" id="PTHR23508">
    <property type="entry name" value="CARBOXYLIC ACID TRANSPORTER PROTEIN HOMOLOG"/>
    <property type="match status" value="1"/>
</dbReference>
<dbReference type="InterPro" id="IPR011701">
    <property type="entry name" value="MFS"/>
</dbReference>
<dbReference type="PROSITE" id="PS00217">
    <property type="entry name" value="SUGAR_TRANSPORT_2"/>
    <property type="match status" value="1"/>
</dbReference>
<dbReference type="Gene3D" id="1.20.1250.20">
    <property type="entry name" value="MFS general substrate transporter like domains"/>
    <property type="match status" value="1"/>
</dbReference>
<feature type="transmembrane region" description="Helical" evidence="5">
    <location>
        <begin position="53"/>
        <end position="74"/>
    </location>
</feature>
<accession>H0QTA9</accession>
<keyword evidence="3 5" id="KW-1133">Transmembrane helix</keyword>
<comment type="caution">
    <text evidence="7">The sequence shown here is derived from an EMBL/GenBank/DDBJ whole genome shotgun (WGS) entry which is preliminary data.</text>
</comment>
<feature type="transmembrane region" description="Helical" evidence="5">
    <location>
        <begin position="86"/>
        <end position="104"/>
    </location>
</feature>
<dbReference type="InterPro" id="IPR005829">
    <property type="entry name" value="Sugar_transporter_CS"/>
</dbReference>
<dbReference type="PANTHER" id="PTHR23508:SF10">
    <property type="entry name" value="CARBOXYLIC ACID TRANSPORTER PROTEIN HOMOLOG"/>
    <property type="match status" value="1"/>
</dbReference>
<feature type="transmembrane region" description="Helical" evidence="5">
    <location>
        <begin position="110"/>
        <end position="131"/>
    </location>
</feature>
<dbReference type="GO" id="GO:0005886">
    <property type="term" value="C:plasma membrane"/>
    <property type="evidence" value="ECO:0007669"/>
    <property type="project" value="UniProtKB-SubCell"/>
</dbReference>
<dbReference type="GO" id="GO:0046943">
    <property type="term" value="F:carboxylic acid transmembrane transporter activity"/>
    <property type="evidence" value="ECO:0007669"/>
    <property type="project" value="TreeGrafter"/>
</dbReference>
<dbReference type="PROSITE" id="PS00216">
    <property type="entry name" value="SUGAR_TRANSPORT_1"/>
    <property type="match status" value="1"/>
</dbReference>
<dbReference type="PROSITE" id="PS50850">
    <property type="entry name" value="MFS"/>
    <property type="match status" value="1"/>
</dbReference>
<keyword evidence="2 5" id="KW-0812">Transmembrane</keyword>
<dbReference type="RefSeq" id="WP_003805989.1">
    <property type="nucleotide sequence ID" value="NZ_BAEG01000110.1"/>
</dbReference>
<feature type="transmembrane region" description="Helical" evidence="5">
    <location>
        <begin position="316"/>
        <end position="336"/>
    </location>
</feature>
<gene>
    <name evidence="7" type="ORF">ARGLB_110_00210</name>
</gene>
<feature type="transmembrane region" description="Helical" evidence="5">
    <location>
        <begin position="143"/>
        <end position="166"/>
    </location>
</feature>
<evidence type="ECO:0000256" key="4">
    <source>
        <dbReference type="ARBA" id="ARBA00023136"/>
    </source>
</evidence>
<feature type="domain" description="Major facilitator superfamily (MFS) profile" evidence="6">
    <location>
        <begin position="19"/>
        <end position="430"/>
    </location>
</feature>
<sequence>MELRERIRNGCMTGLQFRVVLICCFLAVLEGYEIIVMAFVAPTLATEWSLNSAAVGLLFSAGLLGMAIGATFLGGLADRIGRRNHILGCLLFGSLGMALTGMATDMTALVAFRAFAGIWLGAIVPSLNTLVSEFAPDRRRGTVMGIFGVGLPLGGLVGGLATGLLIETWGWHGPFFFTALLSMIMFLVVFFFLPESVEFLITKRPAGALHKYNRIAGQLGLPISRELPEIEVVDEGRSGIGVIFSGVYLRRTIFLWVGYVLLIATFYFANSWTPTLVAQATGNAADGRLVGSVTGVGGILGSLGFAALSARINPRLVIAGLMALGLPTFFAFAALFDTGWAMLATIFVGMVTAGGVVAFNAIIPHTYPTAVRGAAVGLITGLGRIVAILVPLLMGYWFAAGASPVLTFQLYGFVVLLAGICVFVLHRTYPSRDAAPAEDFSSIEPEQTQGLRIKS</sequence>
<dbReference type="STRING" id="1077972.ARGLB_110_00210"/>
<reference evidence="7 8" key="1">
    <citation type="submission" date="2011-12" db="EMBL/GenBank/DDBJ databases">
        <title>Whole genome shotgun sequence of Arthrobacter globiformis NBRC 12137.</title>
        <authorList>
            <person name="Miyazawa S."/>
            <person name="Hosoyama A."/>
            <person name="Tsuchikane K."/>
            <person name="Katsumata H."/>
            <person name="Yamazaki S."/>
            <person name="Fujita N."/>
        </authorList>
    </citation>
    <scope>NUCLEOTIDE SEQUENCE [LARGE SCALE GENOMIC DNA]</scope>
    <source>
        <strain evidence="7 8">NBRC 12137</strain>
    </source>
</reference>
<feature type="transmembrane region" description="Helical" evidence="5">
    <location>
        <begin position="172"/>
        <end position="193"/>
    </location>
</feature>
<dbReference type="InterPro" id="IPR020846">
    <property type="entry name" value="MFS_dom"/>
</dbReference>
<evidence type="ECO:0000313" key="7">
    <source>
        <dbReference type="EMBL" id="GAB16060.1"/>
    </source>
</evidence>
<dbReference type="EMBL" id="BAEG01000110">
    <property type="protein sequence ID" value="GAB16060.1"/>
    <property type="molecule type" value="Genomic_DNA"/>
</dbReference>
<comment type="subcellular location">
    <subcellularLocation>
        <location evidence="1">Cell membrane</location>
        <topology evidence="1">Multi-pass membrane protein</topology>
    </subcellularLocation>
</comment>
<evidence type="ECO:0000256" key="3">
    <source>
        <dbReference type="ARBA" id="ARBA00022989"/>
    </source>
</evidence>
<protein>
    <submittedName>
        <fullName evidence="7">Putative vanillate transporter</fullName>
    </submittedName>
</protein>
<dbReference type="Proteomes" id="UP000003828">
    <property type="component" value="Unassembled WGS sequence"/>
</dbReference>
<evidence type="ECO:0000313" key="8">
    <source>
        <dbReference type="Proteomes" id="UP000003828"/>
    </source>
</evidence>
<dbReference type="InterPro" id="IPR036259">
    <property type="entry name" value="MFS_trans_sf"/>
</dbReference>
<feature type="transmembrane region" description="Helical" evidence="5">
    <location>
        <begin position="289"/>
        <end position="309"/>
    </location>
</feature>
<keyword evidence="4 5" id="KW-0472">Membrane</keyword>
<dbReference type="Pfam" id="PF07690">
    <property type="entry name" value="MFS_1"/>
    <property type="match status" value="1"/>
</dbReference>
<organism evidence="7 8">
    <name type="scientific">Arthrobacter globiformis (strain ATCC 8010 / DSM 20124 / JCM 1332 / NBRC 12137 / NCIMB 8907 / NRRL B-2979 / 168)</name>
    <dbReference type="NCBI Taxonomy" id="1077972"/>
    <lineage>
        <taxon>Bacteria</taxon>
        <taxon>Bacillati</taxon>
        <taxon>Actinomycetota</taxon>
        <taxon>Actinomycetes</taxon>
        <taxon>Micrococcales</taxon>
        <taxon>Micrococcaceae</taxon>
        <taxon>Arthrobacter</taxon>
    </lineage>
</organism>
<evidence type="ECO:0000259" key="6">
    <source>
        <dbReference type="PROSITE" id="PS50850"/>
    </source>
</evidence>
<evidence type="ECO:0000256" key="2">
    <source>
        <dbReference type="ARBA" id="ARBA00022692"/>
    </source>
</evidence>
<feature type="transmembrane region" description="Helical" evidence="5">
    <location>
        <begin position="20"/>
        <end position="41"/>
    </location>
</feature>
<feature type="transmembrane region" description="Helical" evidence="5">
    <location>
        <begin position="342"/>
        <end position="363"/>
    </location>
</feature>
<proteinExistence type="predicted"/>
<dbReference type="eggNOG" id="COG2814">
    <property type="taxonomic scope" value="Bacteria"/>
</dbReference>
<evidence type="ECO:0000256" key="1">
    <source>
        <dbReference type="ARBA" id="ARBA00004651"/>
    </source>
</evidence>
<feature type="transmembrane region" description="Helical" evidence="5">
    <location>
        <begin position="253"/>
        <end position="269"/>
    </location>
</feature>
<keyword evidence="8" id="KW-1185">Reference proteome</keyword>
<name>H0QTA9_ARTG1</name>
<evidence type="ECO:0000256" key="5">
    <source>
        <dbReference type="SAM" id="Phobius"/>
    </source>
</evidence>